<feature type="transmembrane region" description="Helical" evidence="6">
    <location>
        <begin position="634"/>
        <end position="653"/>
    </location>
</feature>
<comment type="subcellular location">
    <subcellularLocation>
        <location evidence="1 6">Cell membrane</location>
        <topology evidence="1 6">Multi-pass membrane protein</topology>
    </subcellularLocation>
</comment>
<evidence type="ECO:0000256" key="2">
    <source>
        <dbReference type="ARBA" id="ARBA00022475"/>
    </source>
</evidence>
<keyword evidence="2 6" id="KW-1003">Cell membrane</keyword>
<evidence type="ECO:0000256" key="6">
    <source>
        <dbReference type="PIRNR" id="PIRNR018968"/>
    </source>
</evidence>
<protein>
    <submittedName>
        <fullName evidence="8">ABC transporter permease</fullName>
    </submittedName>
</protein>
<dbReference type="PIRSF" id="PIRSF018968">
    <property type="entry name" value="ABC_permease_BceB"/>
    <property type="match status" value="1"/>
</dbReference>
<evidence type="ECO:0000259" key="7">
    <source>
        <dbReference type="Pfam" id="PF02687"/>
    </source>
</evidence>
<feature type="transmembrane region" description="Helical" evidence="6">
    <location>
        <begin position="234"/>
        <end position="253"/>
    </location>
</feature>
<evidence type="ECO:0000256" key="5">
    <source>
        <dbReference type="ARBA" id="ARBA00023136"/>
    </source>
</evidence>
<gene>
    <name evidence="8" type="ORF">FLB61_03510</name>
</gene>
<reference evidence="8 9" key="1">
    <citation type="journal article" date="2020" name="New Microbes New Infect">
        <title>Sellimonas caecigallum sp. nov., description and genome sequence of a new member of the Sellimonas genus isolated from the cecum of feral chicken.</title>
        <authorList>
            <person name="Wongkuna S."/>
            <person name="Ghimire S."/>
            <person name="Antony L."/>
            <person name="Chankhamhaengdecha S."/>
            <person name="Janvilisri T."/>
            <person name="Scaria J."/>
        </authorList>
    </citation>
    <scope>NUCLEOTIDE SEQUENCE [LARGE SCALE GENOMIC DNA]</scope>
    <source>
        <strain evidence="8 9">SW451</strain>
    </source>
</reference>
<keyword evidence="9" id="KW-1185">Reference proteome</keyword>
<feature type="transmembrane region" description="Helical" evidence="6">
    <location>
        <begin position="154"/>
        <end position="178"/>
    </location>
</feature>
<evidence type="ECO:0000256" key="3">
    <source>
        <dbReference type="ARBA" id="ARBA00022692"/>
    </source>
</evidence>
<dbReference type="InterPro" id="IPR003838">
    <property type="entry name" value="ABC3_permease_C"/>
</dbReference>
<dbReference type="EMBL" id="VIRV01000003">
    <property type="protein sequence ID" value="MBY0758175.1"/>
    <property type="molecule type" value="Genomic_DNA"/>
</dbReference>
<keyword evidence="3 6" id="KW-0812">Transmembrane</keyword>
<evidence type="ECO:0000313" key="8">
    <source>
        <dbReference type="EMBL" id="MBY0758175.1"/>
    </source>
</evidence>
<feature type="transmembrane region" description="Helical" evidence="6">
    <location>
        <begin position="265"/>
        <end position="289"/>
    </location>
</feature>
<dbReference type="Pfam" id="PF02687">
    <property type="entry name" value="FtsX"/>
    <property type="match status" value="1"/>
</dbReference>
<feature type="transmembrane region" description="Helical" evidence="6">
    <location>
        <begin position="319"/>
        <end position="344"/>
    </location>
</feature>
<keyword evidence="5 6" id="KW-0472">Membrane</keyword>
<dbReference type="InterPro" id="IPR027022">
    <property type="entry name" value="ABC_permease_BceB-typ"/>
</dbReference>
<evidence type="ECO:0000256" key="1">
    <source>
        <dbReference type="ARBA" id="ARBA00004651"/>
    </source>
</evidence>
<accession>A0ABS7L590</accession>
<feature type="transmembrane region" description="Helical" evidence="6">
    <location>
        <begin position="94"/>
        <end position="113"/>
    </location>
</feature>
<evidence type="ECO:0000256" key="4">
    <source>
        <dbReference type="ARBA" id="ARBA00022989"/>
    </source>
</evidence>
<evidence type="ECO:0000313" key="9">
    <source>
        <dbReference type="Proteomes" id="UP000779049"/>
    </source>
</evidence>
<feature type="transmembrane region" description="Helical" evidence="6">
    <location>
        <begin position="665"/>
        <end position="686"/>
    </location>
</feature>
<organism evidence="8 9">
    <name type="scientific">Sellimonas caecigallum</name>
    <dbReference type="NCBI Taxonomy" id="2592333"/>
    <lineage>
        <taxon>Bacteria</taxon>
        <taxon>Bacillati</taxon>
        <taxon>Bacillota</taxon>
        <taxon>Clostridia</taxon>
        <taxon>Lachnospirales</taxon>
        <taxon>Lachnospiraceae</taxon>
        <taxon>Sellimonas</taxon>
    </lineage>
</organism>
<feature type="transmembrane region" description="Helical" evidence="6">
    <location>
        <begin position="190"/>
        <end position="214"/>
    </location>
</feature>
<keyword evidence="6" id="KW-0813">Transport</keyword>
<proteinExistence type="inferred from homology"/>
<feature type="domain" description="ABC3 transporter permease C-terminal" evidence="7">
    <location>
        <begin position="98"/>
        <end position="218"/>
    </location>
</feature>
<dbReference type="PANTHER" id="PTHR46795:SF3">
    <property type="entry name" value="ABC TRANSPORTER PERMEASE"/>
    <property type="match status" value="1"/>
</dbReference>
<comment type="caution">
    <text evidence="8">The sequence shown here is derived from an EMBL/GenBank/DDBJ whole genome shotgun (WGS) entry which is preliminary data.</text>
</comment>
<sequence length="700" mass="80006">MEPCTMSYTGEALVTKKCTGRYRTHSQCWLREENEMFKIMYLRLAMTNIRQNKTIYFPYMLANALVIAMYYILKSIRSMMQKAGTVKGSNTDMMLGFCAVVAVFMTFLILVYVNSFVLKQRKKEIGLYGILGLEKRHLIVMMFWEVAVTAGKGLFFGIFSGALLSQLVFLLFLKIIHIPSTLEFTVPLDSVLSTCGTFAVIYFILFCYNSISVWKMNPADMMKGAREGEREPKAKIALAVLGVAALAFGYGLALLANGPYETINVFLPAVLLVIAATYLLFLSGSIAFLKWMKKRERIYYKPGNFITISGMIYRMKQNAAGLATICILSTAVIVAISSSMSMYLGEEDILRIRFPREYKTSYIMDDVTQTPDTLLRSLDKRAHETGVEIVNARGYAQCWLGAVYDDGKLRLSDEVLGKEEDLFLFLALTQDDYNRMMGADLSLEEDETAVFTKGKIQLGDKLKLEDRTWEIKKTVENPETWNEVMYLTDNLVVAVMKDLDIVMEIRDMYNTQYADSTTGYRTVQYEYYFDLKGASDAKNMFFEGLRNHLVEDVPRLLTVDSIDTARTDYYEQYGSIFFIGIFLSILFVTAVCLIIYYKQITEGYDDRERFHIMQKVGMSREEVKKAIRKQILQVFFLPLILAAIHMAVAFPALCRLLRVMNLVNLDLFAVCTVVTVLVFGCVYFVIYSLTSRTYYRLVTR</sequence>
<feature type="transmembrane region" description="Helical" evidence="6">
    <location>
        <begin position="55"/>
        <end position="73"/>
    </location>
</feature>
<dbReference type="PANTHER" id="PTHR46795">
    <property type="entry name" value="ABC TRANSPORTER PERMEASE-RELATED-RELATED"/>
    <property type="match status" value="1"/>
</dbReference>
<keyword evidence="4 6" id="KW-1133">Transmembrane helix</keyword>
<feature type="transmembrane region" description="Helical" evidence="6">
    <location>
        <begin position="576"/>
        <end position="597"/>
    </location>
</feature>
<name>A0ABS7L590_9FIRM</name>
<comment type="similarity">
    <text evidence="6">Belongs to the ABC-4 integral membrane protein family.</text>
</comment>
<dbReference type="Proteomes" id="UP000779049">
    <property type="component" value="Unassembled WGS sequence"/>
</dbReference>
<dbReference type="InterPro" id="IPR052536">
    <property type="entry name" value="ABC-4_Integral_Memb_Prot"/>
</dbReference>